<dbReference type="SMART" id="SM00614">
    <property type="entry name" value="ZnF_BED"/>
    <property type="match status" value="1"/>
</dbReference>
<dbReference type="Gene3D" id="1.50.10.20">
    <property type="match status" value="1"/>
</dbReference>
<evidence type="ECO:0000256" key="15">
    <source>
        <dbReference type="ARBA" id="ARBA00023288"/>
    </source>
</evidence>
<evidence type="ECO:0000313" key="21">
    <source>
        <dbReference type="EMBL" id="RXM35375.1"/>
    </source>
</evidence>
<dbReference type="SUPFAM" id="SSF81296">
    <property type="entry name" value="E set domains"/>
    <property type="match status" value="1"/>
</dbReference>
<evidence type="ECO:0000256" key="5">
    <source>
        <dbReference type="ARBA" id="ARBA00022690"/>
    </source>
</evidence>
<keyword evidence="6" id="KW-0479">Metal-binding</keyword>
<dbReference type="Gene3D" id="2.60.120.1540">
    <property type="match status" value="1"/>
</dbReference>
<dbReference type="Pfam" id="PF01835">
    <property type="entry name" value="MG2"/>
    <property type="match status" value="1"/>
</dbReference>
<dbReference type="FunFam" id="2.60.40.10:FF:000155">
    <property type="entry name" value="complement C3 isoform X1"/>
    <property type="match status" value="1"/>
</dbReference>
<comment type="similarity">
    <text evidence="2">Belongs to the protease inhibitor I39 (alpha-2-macroglobulin) family.</text>
</comment>
<evidence type="ECO:0000256" key="16">
    <source>
        <dbReference type="ARBA" id="ARBA00056820"/>
    </source>
</evidence>
<keyword evidence="7" id="KW-0732">Signal</keyword>
<organism evidence="21 22">
    <name type="scientific">Acipenser ruthenus</name>
    <name type="common">Sterlet sturgeon</name>
    <dbReference type="NCBI Taxonomy" id="7906"/>
    <lineage>
        <taxon>Eukaryota</taxon>
        <taxon>Metazoa</taxon>
        <taxon>Chordata</taxon>
        <taxon>Craniata</taxon>
        <taxon>Vertebrata</taxon>
        <taxon>Euteleostomi</taxon>
        <taxon>Actinopterygii</taxon>
        <taxon>Chondrostei</taxon>
        <taxon>Acipenseriformes</taxon>
        <taxon>Acipenseridae</taxon>
        <taxon>Acipenser</taxon>
    </lineage>
</organism>
<dbReference type="EMBL" id="SCEB01214436">
    <property type="protein sequence ID" value="RXM35375.1"/>
    <property type="molecule type" value="Genomic_DNA"/>
</dbReference>
<comment type="caution">
    <text evidence="21">The sequence shown here is derived from an EMBL/GenBank/DDBJ whole genome shotgun (WGS) entry which is preliminary data.</text>
</comment>
<dbReference type="FunFam" id="1.50.10.20:FF:000001">
    <property type="entry name" value="CD109 isoform 1"/>
    <property type="match status" value="1"/>
</dbReference>
<name>A0A444UJL5_ACIRT</name>
<dbReference type="InterPro" id="IPR013783">
    <property type="entry name" value="Ig-like_fold"/>
</dbReference>
<dbReference type="Gene3D" id="1.10.10.1070">
    <property type="entry name" value="Zinc finger, BED domain-containing"/>
    <property type="match status" value="1"/>
</dbReference>
<dbReference type="Gene3D" id="2.60.40.1930">
    <property type="match status" value="2"/>
</dbReference>
<dbReference type="InterPro" id="IPR014756">
    <property type="entry name" value="Ig_E-set"/>
</dbReference>
<reference evidence="21 22" key="1">
    <citation type="submission" date="2019-01" db="EMBL/GenBank/DDBJ databases">
        <title>Draft Genome and Complete Hox-Cluster Characterization of the Sterlet Sturgeon (Acipenser ruthenus).</title>
        <authorList>
            <person name="Wei Q."/>
        </authorList>
    </citation>
    <scope>NUCLEOTIDE SEQUENCE [LARGE SCALE GENOMIC DNA]</scope>
    <source>
        <strain evidence="21">WHYD16114868_AA</strain>
        <tissue evidence="21">Blood</tissue>
    </source>
</reference>
<evidence type="ECO:0000256" key="17">
    <source>
        <dbReference type="ARBA" id="ARBA00063008"/>
    </source>
</evidence>
<dbReference type="InterPro" id="IPR047565">
    <property type="entry name" value="Alpha-macroglob_thiol-ester_cl"/>
</dbReference>
<dbReference type="SMART" id="SM01360">
    <property type="entry name" value="A2M"/>
    <property type="match status" value="1"/>
</dbReference>
<evidence type="ECO:0000256" key="8">
    <source>
        <dbReference type="ARBA" id="ARBA00022771"/>
    </source>
</evidence>
<dbReference type="InterPro" id="IPR008930">
    <property type="entry name" value="Terpenoid_cyclase/PrenylTrfase"/>
</dbReference>
<sequence>MSDDRRRSEVWKFFKVIESNQEKKKVECSMCYTELTYSGGSTGTMTNHLRLKHSEVFTASQARDRSTRSCKYNFIRRPNQPIIVSHSSLMAKDEWEKCTAKLATMCAFDLRPVSIVEGTGFKEFIKELNPLYEIPDRATVAHFVRLQYEEEKRTLREKLANQVGMAFTLDLWVSVATEAYITVTAHFLDENWELNNCILATREVEEQHTGLNISTEIRKLLTEFDIPEKKIYGLVTENSANMVNCGNGLGWPQVKCFGHTLQLSIRGAFDEVRALSDTIAAAKMLVAYFHGSASATLELQSQQKQLELSENILITDCTSRWNTTFNMFECLVRERLNIQAVLNCPEVTKSSDAAKLKLSDSQWAIIEAMVPVLRPLHVATRIMCSQEYPTLSGVYPILCSLKNQHLRVKETDIEAVADFKRIVVSVLEMCYNTTDEVLCQDPTLICTFLDPRYKSLLFLKPSQREAIRAQVVSYMQSDGPPGQSRSLRSSAKWLKREHSQSDMAFLLGEYYQDGDDSDSSPTPEEELGQTYLVTTPKFIRPGVRHSVAVSLLNDSPSQIPKNATAYKSIYTLLVNGYDGVKQVFTNSTSLAFRLKGFSTFIQTDKPQYKPRQGVKIRVISLYSDLKPYKAQVNIVIKDPQGNSIEQWLSIDSHLGVVSKEFQLSDNPPLGSWTIEATINGVVSSSPFIVAQYVLPKFEVEMRTQSIYCVPDMKNITGTVTAKYRYGKPVNGTLTLNANIWGMNMKVNKTMPINGSADFTLSYKDFENYIFYREGYEFYQKAAMSVTATVTESLTGLTCNTSTDIDLAFSKYNLQFYGNPSALRLSLNFTAYLKISSYDSKTLTTEERKNNVTVSVRQGFYGFEDSMVFEKNSDLPGPDEVSIINYTIPENGIIMINLPIMTKATLNIMAEFQGYTAYWFVNAFYSPSKSYIQIQKPSSTPKVGTPFQLTVESNELIKELHYMVVSRGQVVAVGKETSASFLVTPTDSWSPAACMIVYYVRDDGEVVNDFLELSISSVFKNKVSLSWSKTQVKPSESVSLGVTVTEPMSLVGILVVDKSAQLLQNGNDITGDMVTEEQAGYNERNNFYRQPPADPLSVFQMNVLLKNIMHGNQPHQVSHKLQRPGSGWTPIQGEGRLQLVVPASLQRFELQANHGVPGVGHFCINKTLTCLCDWYYWGRCCCDVETHCQCASTSATLNVIVPDSITSWVASAFVISEGLGLGLTSSPAELEVSQPFFLSLNLPYSVIRGEQFVLEVTIVNYLNQALQAMVTVNKSDAFEFNVSGNSTNTVANKRNVTVPSQDSITVLFPIKPKQLGEITITVTATSSTASHAVNQTVLVKAEGIEKSFSQSLLLDLVGNGQQTVSKDVSFTFPADVVNGSERANVTLVGDLLGPSISGLESLIQMPCGCGEQNMIHFAPDIYVLQYLIKTKQIKEDIKTKAISFMTQGYQRELTYQRKDGSFSAFGDWDSSGSTWLSAFVLRCFLQARQFIYIDPTVLSKTIEWIIPQQNPTGEFREPGRVIHSELQGGQNGPLSLTAYVLMALLEDETYKSYYQSAVLGAVSFLENRLAEGISNNYTLSLVTYALSLANSTVAKTALDELNRRAEKDGGLMFWTSPRVGGSSWSQPRSTDIELASYAILSHLEQKRLAEGIPIMKWLSQQRNHLGGYSSTQDTVIALQALSGFAALFSSQDVGLKVTVSGTGLTFPAIFHIDSTNLLLLQKQQIEVQQSMLINVKAVGNGLAIFQAEWLSGLTAQE</sequence>
<comment type="subunit">
    <text evidence="17">Heterodimer; disulfide-linked. Interacts with TGFB1 and TGFBR1. Forms a heteromeric complex with TGFBR1, TGFBR2 and TGFBR3 in a ligand-independent manner.</text>
</comment>
<dbReference type="InterPro" id="IPR002890">
    <property type="entry name" value="MG2"/>
</dbReference>
<dbReference type="Pfam" id="PF17791">
    <property type="entry name" value="MG3"/>
    <property type="match status" value="1"/>
</dbReference>
<feature type="domain" description="BED-type" evidence="20">
    <location>
        <begin position="5"/>
        <end position="60"/>
    </location>
</feature>
<dbReference type="Gene3D" id="2.60.40.1940">
    <property type="match status" value="1"/>
</dbReference>
<comment type="subcellular location">
    <subcellularLocation>
        <location evidence="1">Cell membrane</location>
        <topology evidence="1">Lipid-anchor</topology>
        <topology evidence="1">GPI-anchor</topology>
    </subcellularLocation>
</comment>
<evidence type="ECO:0000256" key="14">
    <source>
        <dbReference type="ARBA" id="ARBA00023180"/>
    </source>
</evidence>
<keyword evidence="11" id="KW-0882">Thioester bond</keyword>
<dbReference type="Gene3D" id="1.10.340.70">
    <property type="match status" value="1"/>
</dbReference>
<dbReference type="InterPro" id="IPR003656">
    <property type="entry name" value="Znf_BED"/>
</dbReference>
<gene>
    <name evidence="21" type="ORF">EOD39_4149</name>
</gene>
<dbReference type="InterPro" id="IPR012337">
    <property type="entry name" value="RNaseH-like_sf"/>
</dbReference>
<keyword evidence="15" id="KW-0449">Lipoprotein</keyword>
<evidence type="ECO:0000256" key="7">
    <source>
        <dbReference type="ARBA" id="ARBA00022729"/>
    </source>
</evidence>
<dbReference type="Pfam" id="PF00207">
    <property type="entry name" value="A2M"/>
    <property type="match status" value="1"/>
</dbReference>
<evidence type="ECO:0000313" key="22">
    <source>
        <dbReference type="Proteomes" id="UP000289886"/>
    </source>
</evidence>
<evidence type="ECO:0000256" key="11">
    <source>
        <dbReference type="ARBA" id="ARBA00022966"/>
    </source>
</evidence>
<evidence type="ECO:0000256" key="2">
    <source>
        <dbReference type="ARBA" id="ARBA00010952"/>
    </source>
</evidence>
<dbReference type="InterPro" id="IPR019742">
    <property type="entry name" value="MacrogloblnA2_CS"/>
</dbReference>
<evidence type="ECO:0000259" key="20">
    <source>
        <dbReference type="PROSITE" id="PS50808"/>
    </source>
</evidence>
<dbReference type="InterPro" id="IPR041813">
    <property type="entry name" value="A2M_TED"/>
</dbReference>
<dbReference type="PROSITE" id="PS00477">
    <property type="entry name" value="ALPHA_2_MACROGLOBULIN"/>
    <property type="match status" value="1"/>
</dbReference>
<evidence type="ECO:0000256" key="3">
    <source>
        <dbReference type="ARBA" id="ARBA00022475"/>
    </source>
</evidence>
<keyword evidence="10" id="KW-0722">Serine protease inhibitor</keyword>
<evidence type="ECO:0000256" key="6">
    <source>
        <dbReference type="ARBA" id="ARBA00022723"/>
    </source>
</evidence>
<dbReference type="InterPro" id="IPR011626">
    <property type="entry name" value="Alpha-macroglobulin_TED"/>
</dbReference>
<dbReference type="InterPro" id="IPR036236">
    <property type="entry name" value="Znf_C2H2_sf"/>
</dbReference>
<dbReference type="SUPFAM" id="SSF57667">
    <property type="entry name" value="beta-beta-alpha zinc fingers"/>
    <property type="match status" value="1"/>
</dbReference>
<dbReference type="GO" id="GO:0005886">
    <property type="term" value="C:plasma membrane"/>
    <property type="evidence" value="ECO:0007669"/>
    <property type="project" value="UniProtKB-SubCell"/>
</dbReference>
<dbReference type="SUPFAM" id="SSF53098">
    <property type="entry name" value="Ribonuclease H-like"/>
    <property type="match status" value="1"/>
</dbReference>
<dbReference type="PANTHER" id="PTHR11412:SF136">
    <property type="entry name" value="CD109 ANTIGEN"/>
    <property type="match status" value="1"/>
</dbReference>
<keyword evidence="13" id="KW-1015">Disulfide bond</keyword>
<dbReference type="InterPro" id="IPR050473">
    <property type="entry name" value="A2M/Complement_sys"/>
</dbReference>
<evidence type="ECO:0000256" key="19">
    <source>
        <dbReference type="PROSITE-ProRule" id="PRU00027"/>
    </source>
</evidence>
<protein>
    <recommendedName>
        <fullName evidence="18">CD109 antigen</fullName>
    </recommendedName>
</protein>
<accession>A0A444UJL5</accession>
<proteinExistence type="inferred from homology"/>
<keyword evidence="22" id="KW-1185">Reference proteome</keyword>
<dbReference type="SMART" id="SM01359">
    <property type="entry name" value="A2M_N_2"/>
    <property type="match status" value="1"/>
</dbReference>
<dbReference type="Gene3D" id="2.20.130.20">
    <property type="match status" value="1"/>
</dbReference>
<evidence type="ECO:0000256" key="10">
    <source>
        <dbReference type="ARBA" id="ARBA00022900"/>
    </source>
</evidence>
<keyword evidence="3" id="KW-1003">Cell membrane</keyword>
<dbReference type="SUPFAM" id="SSF48239">
    <property type="entry name" value="Terpenoid cyclases/Protein prenyltransferases"/>
    <property type="match status" value="1"/>
</dbReference>
<keyword evidence="12" id="KW-0472">Membrane</keyword>
<dbReference type="GO" id="GO:0008270">
    <property type="term" value="F:zinc ion binding"/>
    <property type="evidence" value="ECO:0007669"/>
    <property type="project" value="UniProtKB-KW"/>
</dbReference>
<dbReference type="GO" id="GO:0003677">
    <property type="term" value="F:DNA binding"/>
    <property type="evidence" value="ECO:0007669"/>
    <property type="project" value="InterPro"/>
</dbReference>
<dbReference type="Pfam" id="PF02892">
    <property type="entry name" value="zf-BED"/>
    <property type="match status" value="1"/>
</dbReference>
<dbReference type="Proteomes" id="UP000289886">
    <property type="component" value="Unassembled WGS sequence"/>
</dbReference>
<comment type="function">
    <text evidence="16">Modulates negatively TGFB1 signaling in keratinocytes.</text>
</comment>
<dbReference type="Gene3D" id="2.60.40.10">
    <property type="entry name" value="Immunoglobulins"/>
    <property type="match status" value="1"/>
</dbReference>
<dbReference type="PANTHER" id="PTHR11412">
    <property type="entry name" value="MACROGLOBULIN / COMPLEMENT"/>
    <property type="match status" value="1"/>
</dbReference>
<evidence type="ECO:0000256" key="9">
    <source>
        <dbReference type="ARBA" id="ARBA00022833"/>
    </source>
</evidence>
<dbReference type="InterPro" id="IPR041555">
    <property type="entry name" value="MG3"/>
</dbReference>
<keyword evidence="4" id="KW-0336">GPI-anchor</keyword>
<evidence type="ECO:0000256" key="4">
    <source>
        <dbReference type="ARBA" id="ARBA00022622"/>
    </source>
</evidence>
<dbReference type="Pfam" id="PF07703">
    <property type="entry name" value="A2M_BRD"/>
    <property type="match status" value="1"/>
</dbReference>
<dbReference type="PROSITE" id="PS50808">
    <property type="entry name" value="ZF_BED"/>
    <property type="match status" value="1"/>
</dbReference>
<keyword evidence="5" id="KW-0646">Protease inhibitor</keyword>
<dbReference type="GO" id="GO:0098552">
    <property type="term" value="C:side of membrane"/>
    <property type="evidence" value="ECO:0007669"/>
    <property type="project" value="UniProtKB-KW"/>
</dbReference>
<dbReference type="GO" id="GO:0004867">
    <property type="term" value="F:serine-type endopeptidase inhibitor activity"/>
    <property type="evidence" value="ECO:0007669"/>
    <property type="project" value="UniProtKB-KW"/>
</dbReference>
<dbReference type="Pfam" id="PF07678">
    <property type="entry name" value="TED_complement"/>
    <property type="match status" value="1"/>
</dbReference>
<dbReference type="InterPro" id="IPR011625">
    <property type="entry name" value="A2M_N_BRD"/>
</dbReference>
<evidence type="ECO:0000256" key="13">
    <source>
        <dbReference type="ARBA" id="ARBA00023157"/>
    </source>
</evidence>
<keyword evidence="14" id="KW-0325">Glycoprotein</keyword>
<keyword evidence="9" id="KW-0862">Zinc</keyword>
<keyword evidence="8 19" id="KW-0863">Zinc-finger</keyword>
<evidence type="ECO:0000256" key="18">
    <source>
        <dbReference type="ARBA" id="ARBA00069665"/>
    </source>
</evidence>
<dbReference type="GO" id="GO:0005615">
    <property type="term" value="C:extracellular space"/>
    <property type="evidence" value="ECO:0007669"/>
    <property type="project" value="InterPro"/>
</dbReference>
<dbReference type="InterPro" id="IPR001599">
    <property type="entry name" value="Macroglobln_a2"/>
</dbReference>
<evidence type="ECO:0000256" key="12">
    <source>
        <dbReference type="ARBA" id="ARBA00023136"/>
    </source>
</evidence>
<dbReference type="SMART" id="SM01419">
    <property type="entry name" value="Thiol-ester_cl"/>
    <property type="match status" value="1"/>
</dbReference>
<evidence type="ECO:0000256" key="1">
    <source>
        <dbReference type="ARBA" id="ARBA00004609"/>
    </source>
</evidence>
<dbReference type="FunFam" id="2.60.40.1930:FF:000001">
    <property type="entry name" value="CD109 isoform 3"/>
    <property type="match status" value="1"/>
</dbReference>
<dbReference type="CDD" id="cd02897">
    <property type="entry name" value="A2M_2"/>
    <property type="match status" value="1"/>
</dbReference>
<dbReference type="SUPFAM" id="SSF140996">
    <property type="entry name" value="Hermes dimerisation domain"/>
    <property type="match status" value="1"/>
</dbReference>